<dbReference type="HOGENOM" id="CLU_1335218_0_0_11"/>
<evidence type="ECO:0000313" key="3">
    <source>
        <dbReference type="Proteomes" id="UP000062973"/>
    </source>
</evidence>
<feature type="compositionally biased region" description="Pro residues" evidence="1">
    <location>
        <begin position="189"/>
        <end position="199"/>
    </location>
</feature>
<dbReference type="STRING" id="1068978.AMETH_2415"/>
<gene>
    <name evidence="2" type="ORF">AMETH_2415</name>
</gene>
<dbReference type="PATRIC" id="fig|1068978.7.peg.2576"/>
<sequence>MSRAGVALLRELTISTGLGTGWSQELLDAYDGTPVHLPGRVLADLAVMIADGGNALAHLATLRDQDKLFGAVASDATAWRVLGRVDDEHLTRLRTVRAAARERAWAAGAGPDLTAGLTIDIDDQHRAQREGELGEKRGKRPSGFIRCRPTSTGPTSPAGKHWPGFCDRAKPGPTPPPTMPRSWRWRWPRSPPAHGPTPMIPTRHG</sequence>
<proteinExistence type="predicted"/>
<accession>A0A076MXZ2</accession>
<dbReference type="KEGG" id="amq:AMETH_2415"/>
<protein>
    <submittedName>
        <fullName evidence="2">Uncharacterized protein</fullName>
    </submittedName>
</protein>
<keyword evidence="3" id="KW-1185">Reference proteome</keyword>
<organism evidence="2 3">
    <name type="scientific">Amycolatopsis methanolica 239</name>
    <dbReference type="NCBI Taxonomy" id="1068978"/>
    <lineage>
        <taxon>Bacteria</taxon>
        <taxon>Bacillati</taxon>
        <taxon>Actinomycetota</taxon>
        <taxon>Actinomycetes</taxon>
        <taxon>Pseudonocardiales</taxon>
        <taxon>Pseudonocardiaceae</taxon>
        <taxon>Amycolatopsis</taxon>
        <taxon>Amycolatopsis methanolica group</taxon>
    </lineage>
</organism>
<dbReference type="EMBL" id="CP009110">
    <property type="protein sequence ID" value="AIJ22507.1"/>
    <property type="molecule type" value="Genomic_DNA"/>
</dbReference>
<name>A0A076MXZ2_AMYME</name>
<dbReference type="Proteomes" id="UP000062973">
    <property type="component" value="Chromosome"/>
</dbReference>
<dbReference type="AlphaFoldDB" id="A0A076MXZ2"/>
<feature type="region of interest" description="Disordered" evidence="1">
    <location>
        <begin position="129"/>
        <end position="205"/>
    </location>
</feature>
<evidence type="ECO:0000313" key="2">
    <source>
        <dbReference type="EMBL" id="AIJ22507.1"/>
    </source>
</evidence>
<evidence type="ECO:0000256" key="1">
    <source>
        <dbReference type="SAM" id="MobiDB-lite"/>
    </source>
</evidence>
<reference evidence="2 3" key="1">
    <citation type="submission" date="2014-07" db="EMBL/GenBank/DDBJ databases">
        <title>Whole Genome Sequence of the Amycolatopsis methanolica 239.</title>
        <authorList>
            <person name="Tang B."/>
        </authorList>
    </citation>
    <scope>NUCLEOTIDE SEQUENCE [LARGE SCALE GENOMIC DNA]</scope>
    <source>
        <strain evidence="2 3">239</strain>
    </source>
</reference>